<dbReference type="GO" id="GO:0005737">
    <property type="term" value="C:cytoplasm"/>
    <property type="evidence" value="ECO:0007669"/>
    <property type="project" value="EnsemblPlants"/>
</dbReference>
<dbReference type="OrthoDB" id="1891924at2759"/>
<dbReference type="STRING" id="71139.A0A059DAY7"/>
<dbReference type="InterPro" id="IPR036047">
    <property type="entry name" value="F-box-like_dom_sf"/>
</dbReference>
<dbReference type="SUPFAM" id="SSF81383">
    <property type="entry name" value="F-box domain"/>
    <property type="match status" value="1"/>
</dbReference>
<dbReference type="Pfam" id="PF12937">
    <property type="entry name" value="F-box-like"/>
    <property type="match status" value="1"/>
</dbReference>
<dbReference type="EMBL" id="KK198754">
    <property type="protein sequence ID" value="KCW87375.1"/>
    <property type="molecule type" value="Genomic_DNA"/>
</dbReference>
<dbReference type="InterPro" id="IPR001810">
    <property type="entry name" value="F-box_dom"/>
</dbReference>
<evidence type="ECO:0008006" key="4">
    <source>
        <dbReference type="Google" id="ProtNLM"/>
    </source>
</evidence>
<feature type="domain" description="F-box/LRR-repeat protein 15/At3g58940/PEG3-like LRR" evidence="2">
    <location>
        <begin position="142"/>
        <end position="229"/>
    </location>
</feature>
<sequence>MESLPIEVIGSILSRLAAARDVVVASATCRKWLEARRKHLRSLSFSVGDWSGYRDYGSSQAGIWITQTIFQTAGLESLSLQLDDVDEELSASAVVAWLLYTRETLRSLRYNVRTIGDVNILEICGRQKLENLVLSHNSISGVEPNYYRFAGLKSLSLSHVSISALDLSLLVSTCPKLEKLDLISPVIAMSDAQVTVEVSSATLRHFYIEATSLDKFVLEADSIESLHLKSCSLELFELIGKGTLKHFKIDDVSVLHLDIGDAVDNLDTVDVRDFTITSPKFFQMISKSAKLRRLRLWDLMFDDEDEIVEIETIALCFPQLSHLSLSCDLRDEVLLYGLHGCFHFENVVVLELGWTFLNDLFSDWVKLMLKCCPNLKKLIINGVVSDLKTHEERQLLANFTLAIVCVMREYVNIEVVFEYK</sequence>
<dbReference type="PANTHER" id="PTHR31639">
    <property type="entry name" value="F-BOX PROTEIN-LIKE"/>
    <property type="match status" value="1"/>
</dbReference>
<evidence type="ECO:0000313" key="3">
    <source>
        <dbReference type="EMBL" id="KCW87375.1"/>
    </source>
</evidence>
<name>A0A059DAY7_EUCGR</name>
<evidence type="ECO:0000259" key="2">
    <source>
        <dbReference type="Pfam" id="PF24758"/>
    </source>
</evidence>
<dbReference type="OMA" id="KSIYAER"/>
<dbReference type="Gene3D" id="3.80.10.10">
    <property type="entry name" value="Ribonuclease Inhibitor"/>
    <property type="match status" value="1"/>
</dbReference>
<dbReference type="InterPro" id="IPR032675">
    <property type="entry name" value="LRR_dom_sf"/>
</dbReference>
<proteinExistence type="predicted"/>
<dbReference type="PANTHER" id="PTHR31639:SF139">
    <property type="entry name" value="F-BOX_LRR PLANT PROTEIN"/>
    <property type="match status" value="1"/>
</dbReference>
<dbReference type="SUPFAM" id="SSF52047">
    <property type="entry name" value="RNI-like"/>
    <property type="match status" value="1"/>
</dbReference>
<dbReference type="eggNOG" id="ENOG502QUB6">
    <property type="taxonomic scope" value="Eukaryota"/>
</dbReference>
<dbReference type="InterPro" id="IPR055411">
    <property type="entry name" value="LRR_FXL15/At3g58940/PEG3-like"/>
</dbReference>
<dbReference type="Gramene" id="KCW87375">
    <property type="protein sequence ID" value="KCW87375"/>
    <property type="gene ID" value="EUGRSUZ_B03854"/>
</dbReference>
<protein>
    <recommendedName>
        <fullName evidence="4">F-box domain-containing protein</fullName>
    </recommendedName>
</protein>
<dbReference type="InParanoid" id="A0A059DAY7"/>
<feature type="domain" description="F-box" evidence="1">
    <location>
        <begin position="2"/>
        <end position="34"/>
    </location>
</feature>
<dbReference type="KEGG" id="egr:104433980"/>
<dbReference type="Pfam" id="PF24758">
    <property type="entry name" value="LRR_At5g56370"/>
    <property type="match status" value="1"/>
</dbReference>
<gene>
    <name evidence="3" type="ORF">EUGRSUZ_B03854</name>
</gene>
<organism evidence="3">
    <name type="scientific">Eucalyptus grandis</name>
    <name type="common">Flooded gum</name>
    <dbReference type="NCBI Taxonomy" id="71139"/>
    <lineage>
        <taxon>Eukaryota</taxon>
        <taxon>Viridiplantae</taxon>
        <taxon>Streptophyta</taxon>
        <taxon>Embryophyta</taxon>
        <taxon>Tracheophyta</taxon>
        <taxon>Spermatophyta</taxon>
        <taxon>Magnoliopsida</taxon>
        <taxon>eudicotyledons</taxon>
        <taxon>Gunneridae</taxon>
        <taxon>Pentapetalae</taxon>
        <taxon>rosids</taxon>
        <taxon>malvids</taxon>
        <taxon>Myrtales</taxon>
        <taxon>Myrtaceae</taxon>
        <taxon>Myrtoideae</taxon>
        <taxon>Eucalypteae</taxon>
        <taxon>Eucalyptus</taxon>
    </lineage>
</organism>
<accession>A0A059DAY7</accession>
<dbReference type="AlphaFoldDB" id="A0A059DAY7"/>
<reference evidence="3" key="1">
    <citation type="submission" date="2013-07" db="EMBL/GenBank/DDBJ databases">
        <title>The genome of Eucalyptus grandis.</title>
        <authorList>
            <person name="Schmutz J."/>
            <person name="Hayes R."/>
            <person name="Myburg A."/>
            <person name="Tuskan G."/>
            <person name="Grattapaglia D."/>
            <person name="Rokhsar D.S."/>
        </authorList>
    </citation>
    <scope>NUCLEOTIDE SEQUENCE</scope>
    <source>
        <tissue evidence="3">Leaf extractions</tissue>
    </source>
</reference>
<evidence type="ECO:0000259" key="1">
    <source>
        <dbReference type="Pfam" id="PF12937"/>
    </source>
</evidence>